<keyword evidence="3" id="KW-0378">Hydrolase</keyword>
<dbReference type="CDD" id="cd16263">
    <property type="entry name" value="BipA_III"/>
    <property type="match status" value="1"/>
</dbReference>
<dbReference type="RefSeq" id="WP_349658964.1">
    <property type="nucleotide sequence ID" value="NZ_JBEGDG010000003.1"/>
</dbReference>
<dbReference type="PROSITE" id="PS00301">
    <property type="entry name" value="G_TR_1"/>
    <property type="match status" value="1"/>
</dbReference>
<evidence type="ECO:0000313" key="6">
    <source>
        <dbReference type="Proteomes" id="UP001478862"/>
    </source>
</evidence>
<reference evidence="5 6" key="1">
    <citation type="submission" date="2024-06" db="EMBL/GenBank/DDBJ databases">
        <title>Lysinibacillus zambalefons sp. nov., a Novel Firmicute Isolated from the Poon Bato Zambales Hyperalkaline Spring.</title>
        <authorList>
            <person name="Aja J.A."/>
            <person name="Lazaro J.E.H."/>
            <person name="Llorin L.D."/>
            <person name="Lim K.R."/>
            <person name="Teodosio J."/>
            <person name="Dalisay D.S."/>
        </authorList>
    </citation>
    <scope>NUCLEOTIDE SEQUENCE [LARGE SCALE GENOMIC DNA]</scope>
    <source>
        <strain evidence="5 6">M3</strain>
    </source>
</reference>
<evidence type="ECO:0000313" key="5">
    <source>
        <dbReference type="EMBL" id="MEQ6354229.1"/>
    </source>
</evidence>
<keyword evidence="1 3" id="KW-0547">Nucleotide-binding</keyword>
<dbReference type="PANTHER" id="PTHR42908:SF8">
    <property type="entry name" value="TR-TYPE G DOMAIN-CONTAINING PROTEIN"/>
    <property type="match status" value="1"/>
</dbReference>
<dbReference type="InterPro" id="IPR035647">
    <property type="entry name" value="EFG_III/V"/>
</dbReference>
<comment type="similarity">
    <text evidence="3">Belongs to the TRAFAC class translation factor GTPase superfamily. Classic translation factor GTPase family. BipA subfamily.</text>
</comment>
<dbReference type="Proteomes" id="UP001478862">
    <property type="component" value="Unassembled WGS sequence"/>
</dbReference>
<dbReference type="Pfam" id="PF21018">
    <property type="entry name" value="BipA_C"/>
    <property type="match status" value="1"/>
</dbReference>
<dbReference type="InterPro" id="IPR031157">
    <property type="entry name" value="G_TR_CS"/>
</dbReference>
<dbReference type="InterPro" id="IPR048876">
    <property type="entry name" value="BipA_C"/>
</dbReference>
<dbReference type="CDD" id="cd03691">
    <property type="entry name" value="BipA_TypA_II"/>
    <property type="match status" value="1"/>
</dbReference>
<evidence type="ECO:0000256" key="2">
    <source>
        <dbReference type="ARBA" id="ARBA00023134"/>
    </source>
</evidence>
<dbReference type="InterPro" id="IPR009000">
    <property type="entry name" value="Transl_B-barrel_sf"/>
</dbReference>
<comment type="caution">
    <text evidence="5">The sequence shown here is derived from an EMBL/GenBank/DDBJ whole genome shotgun (WGS) entry which is preliminary data.</text>
</comment>
<keyword evidence="3" id="KW-0690">Ribosome biogenesis</keyword>
<dbReference type="InterPro" id="IPR035651">
    <property type="entry name" value="BipA_V"/>
</dbReference>
<comment type="function">
    <text evidence="3">A 50S ribosomal subunit assembly protein with GTPase activity, required for 50S subunit assembly at low temperatures, may also play a role in translation. Binds GTP and analogs. Binds the 70S ribosome between the 30S and 50S subunits, in a similar position as ribosome-bound EF-G; it contacts a number of ribosomal proteins, both rRNAs and the A-site tRNA.</text>
</comment>
<dbReference type="HAMAP" id="MF_00849">
    <property type="entry name" value="BipA"/>
    <property type="match status" value="1"/>
</dbReference>
<dbReference type="InterPro" id="IPR027417">
    <property type="entry name" value="P-loop_NTPase"/>
</dbReference>
<dbReference type="Gene3D" id="2.40.50.250">
    <property type="entry name" value="bipa protein"/>
    <property type="match status" value="1"/>
</dbReference>
<evidence type="ECO:0000259" key="4">
    <source>
        <dbReference type="PROSITE" id="PS51722"/>
    </source>
</evidence>
<evidence type="ECO:0000256" key="3">
    <source>
        <dbReference type="HAMAP-Rule" id="MF_00849"/>
    </source>
</evidence>
<name>A0ABV1MQ40_9BACI</name>
<dbReference type="NCBIfam" id="TIGR01394">
    <property type="entry name" value="TypA_BipA"/>
    <property type="match status" value="1"/>
</dbReference>
<feature type="binding site" evidence="3">
    <location>
        <begin position="131"/>
        <end position="134"/>
    </location>
    <ligand>
        <name>GTP</name>
        <dbReference type="ChEBI" id="CHEBI:37565"/>
    </ligand>
</feature>
<dbReference type="CDD" id="cd03710">
    <property type="entry name" value="BipA_TypA_C"/>
    <property type="match status" value="1"/>
</dbReference>
<dbReference type="InterPro" id="IPR006298">
    <property type="entry name" value="BipA"/>
</dbReference>
<dbReference type="SUPFAM" id="SSF54980">
    <property type="entry name" value="EF-G C-terminal domain-like"/>
    <property type="match status" value="2"/>
</dbReference>
<comment type="catalytic activity">
    <reaction evidence="3">
        <text>GTP + H2O = GDP + phosphate + H(+)</text>
        <dbReference type="Rhea" id="RHEA:19669"/>
        <dbReference type="ChEBI" id="CHEBI:15377"/>
        <dbReference type="ChEBI" id="CHEBI:15378"/>
        <dbReference type="ChEBI" id="CHEBI:37565"/>
        <dbReference type="ChEBI" id="CHEBI:43474"/>
        <dbReference type="ChEBI" id="CHEBI:58189"/>
    </reaction>
</comment>
<dbReference type="Gene3D" id="3.30.70.240">
    <property type="match status" value="1"/>
</dbReference>
<dbReference type="InterPro" id="IPR047042">
    <property type="entry name" value="BipA_II"/>
</dbReference>
<dbReference type="Gene3D" id="3.30.70.870">
    <property type="entry name" value="Elongation Factor G (Translational Gtpase), domain 3"/>
    <property type="match status" value="1"/>
</dbReference>
<dbReference type="PROSITE" id="PS51722">
    <property type="entry name" value="G_TR_2"/>
    <property type="match status" value="1"/>
</dbReference>
<dbReference type="InterPro" id="IPR000795">
    <property type="entry name" value="T_Tr_GTP-bd_dom"/>
</dbReference>
<protein>
    <recommendedName>
        <fullName evidence="3">Large ribosomal subunit assembly factor BipA</fullName>
        <ecNumber evidence="3">3.6.5.-</ecNumber>
    </recommendedName>
    <alternativeName>
        <fullName evidence="3">GTP-binding protein BipA</fullName>
    </alternativeName>
</protein>
<dbReference type="SMART" id="SM00838">
    <property type="entry name" value="EFG_C"/>
    <property type="match status" value="1"/>
</dbReference>
<dbReference type="SUPFAM" id="SSF52540">
    <property type="entry name" value="P-loop containing nucleoside triphosphate hydrolases"/>
    <property type="match status" value="1"/>
</dbReference>
<dbReference type="Gene3D" id="3.40.50.300">
    <property type="entry name" value="P-loop containing nucleotide triphosphate hydrolases"/>
    <property type="match status" value="1"/>
</dbReference>
<comment type="subunit">
    <text evidence="3">Monomer.</text>
</comment>
<dbReference type="Pfam" id="PF00679">
    <property type="entry name" value="EFG_C"/>
    <property type="match status" value="1"/>
</dbReference>
<dbReference type="EC" id="3.6.5.-" evidence="3"/>
<evidence type="ECO:0000256" key="1">
    <source>
        <dbReference type="ARBA" id="ARBA00022741"/>
    </source>
</evidence>
<dbReference type="NCBIfam" id="TIGR00231">
    <property type="entry name" value="small_GTP"/>
    <property type="match status" value="1"/>
</dbReference>
<gene>
    <name evidence="5" type="primary">typA</name>
    <name evidence="3" type="synonym">bipA</name>
    <name evidence="5" type="ORF">ABNX05_06325</name>
</gene>
<dbReference type="Pfam" id="PF00009">
    <property type="entry name" value="GTP_EFTU"/>
    <property type="match status" value="1"/>
</dbReference>
<sequence length="614" mass="68589">MTNLRQDLRNIAIIAHVDHGKTTLVDQLLKQSGTFRSNERVEERAMDSNDIERERGITILAKNTAVNYEGTRINILDTPGHADFGGEVERILKMVDGVVLVVDAYEGCMPQTRFVLKKALEQRLTPIVVVNKVDKDSARPLEVVDEVLELFIELGADEDQLDFPVVYASGVNGTASLDADPSKQEADMKCLFEKIIEAIPAPIDNSEEPLQFQVALLDYNDFVGRIGIGRVFRGTISVGQQVSLMKLDGTVKNFRVTKIFGFFGLKREEVETAKAGDLIAVSGMEDINVGETVCPVEHPDALTPLRIDEPTLQMTFLVNNSPFAGREGKWVTSRKVEERLRAQLQTDVSLRVEDTDSPDAWTVSGRGELHLSILIENMRREGFELQVSKPQVIVREIDGVKCEPFERVQIDVPEENVGSIIESIGTRKGEMLDMVNNGSGQVRLTFLVPARGLIGYTTEFMSMTKGFGIINHTFDCYQPLIPGKIGGRHQGVLVSMETGKSTTYGMMQIEDRGTLFLEPGTDIYEGMIVGENTRDADITVNITKMKQKTNIRSANKDQTNVIKKPRILSLEEALEYLGDDEYLEITPESIRLRKQILDKNEREKAAKKLRNAEQ</sequence>
<proteinExistence type="inferred from homology"/>
<organism evidence="5 6">
    <name type="scientific">Lysinibacillus zambalensis</name>
    <dbReference type="NCBI Taxonomy" id="3160866"/>
    <lineage>
        <taxon>Bacteria</taxon>
        <taxon>Bacillati</taxon>
        <taxon>Bacillota</taxon>
        <taxon>Bacilli</taxon>
        <taxon>Bacillales</taxon>
        <taxon>Bacillaceae</taxon>
        <taxon>Lysinibacillus</taxon>
    </lineage>
</organism>
<dbReference type="InterPro" id="IPR047041">
    <property type="entry name" value="BipA_GTP-bd_dom"/>
</dbReference>
<keyword evidence="3" id="KW-0694">RNA-binding</keyword>
<dbReference type="InterPro" id="IPR042116">
    <property type="entry name" value="TypA/BipA_C"/>
</dbReference>
<dbReference type="PRINTS" id="PR00315">
    <property type="entry name" value="ELONGATNFCT"/>
</dbReference>
<dbReference type="InterPro" id="IPR047043">
    <property type="entry name" value="BipA_III"/>
</dbReference>
<dbReference type="InterPro" id="IPR004161">
    <property type="entry name" value="EFTu-like_2"/>
</dbReference>
<dbReference type="EMBL" id="JBEGDG010000003">
    <property type="protein sequence ID" value="MEQ6354229.1"/>
    <property type="molecule type" value="Genomic_DNA"/>
</dbReference>
<dbReference type="PANTHER" id="PTHR42908">
    <property type="entry name" value="TRANSLATION ELONGATION FACTOR-RELATED"/>
    <property type="match status" value="1"/>
</dbReference>
<keyword evidence="3" id="KW-0820">tRNA-binding</keyword>
<keyword evidence="2 3" id="KW-0342">GTP-binding</keyword>
<keyword evidence="3" id="KW-0963">Cytoplasm</keyword>
<accession>A0ABV1MQ40</accession>
<dbReference type="Gene3D" id="2.40.30.10">
    <property type="entry name" value="Translation factors"/>
    <property type="match status" value="1"/>
</dbReference>
<keyword evidence="6" id="KW-1185">Reference proteome</keyword>
<keyword evidence="3" id="KW-0699">rRNA-binding</keyword>
<comment type="subcellular location">
    <subcellularLocation>
        <location evidence="3">Cytoplasm</location>
    </subcellularLocation>
    <text evidence="3">Binds to ribosomes.</text>
</comment>
<dbReference type="SUPFAM" id="SSF50447">
    <property type="entry name" value="Translation proteins"/>
    <property type="match status" value="1"/>
</dbReference>
<feature type="binding site" evidence="3">
    <location>
        <begin position="18"/>
        <end position="23"/>
    </location>
    <ligand>
        <name>GTP</name>
        <dbReference type="ChEBI" id="CHEBI:37565"/>
    </ligand>
</feature>
<dbReference type="CDD" id="cd01891">
    <property type="entry name" value="TypA_BipA"/>
    <property type="match status" value="1"/>
</dbReference>
<feature type="domain" description="Tr-type G" evidence="4">
    <location>
        <begin position="6"/>
        <end position="203"/>
    </location>
</feature>
<dbReference type="InterPro" id="IPR005225">
    <property type="entry name" value="Small_GTP-bd"/>
</dbReference>
<dbReference type="InterPro" id="IPR000640">
    <property type="entry name" value="EFG_V-like"/>
</dbReference>
<dbReference type="Pfam" id="PF03144">
    <property type="entry name" value="GTP_EFTU_D2"/>
    <property type="match status" value="1"/>
</dbReference>